<dbReference type="EMBL" id="KZ772736">
    <property type="protein sequence ID" value="PTQ36438.1"/>
    <property type="molecule type" value="Genomic_DNA"/>
</dbReference>
<dbReference type="InterPro" id="IPR032675">
    <property type="entry name" value="LRR_dom_sf"/>
</dbReference>
<dbReference type="InterPro" id="IPR001611">
    <property type="entry name" value="Leu-rich_rpt"/>
</dbReference>
<dbReference type="FunFam" id="3.80.10.10:FF:000041">
    <property type="entry name" value="LRR receptor-like serine/threonine-protein kinase ERECTA"/>
    <property type="match status" value="1"/>
</dbReference>
<feature type="signal peptide" evidence="5">
    <location>
        <begin position="1"/>
        <end position="26"/>
    </location>
</feature>
<dbReference type="OrthoDB" id="676979at2759"/>
<name>A0A2R6WRF2_MARPO</name>
<dbReference type="Pfam" id="PF13855">
    <property type="entry name" value="LRR_8"/>
    <property type="match status" value="1"/>
</dbReference>
<dbReference type="Gramene" id="Mp8g00850.2">
    <property type="protein sequence ID" value="Mp8g00850.2.cds1"/>
    <property type="gene ID" value="Mp8g00850"/>
</dbReference>
<dbReference type="AlphaFoldDB" id="A0A2R6WRF2"/>
<dbReference type="InterPro" id="IPR013210">
    <property type="entry name" value="LRR_N_plant-typ"/>
</dbReference>
<evidence type="ECO:0000256" key="2">
    <source>
        <dbReference type="ARBA" id="ARBA00022729"/>
    </source>
</evidence>
<accession>A0A2R6WRF2</accession>
<evidence type="ECO:0000256" key="1">
    <source>
        <dbReference type="ARBA" id="ARBA00022614"/>
    </source>
</evidence>
<proteinExistence type="predicted"/>
<feature type="chain" id="PRO_5041804603" description="Leucine-rich repeat-containing N-terminal plant-type domain-containing protein" evidence="5">
    <location>
        <begin position="27"/>
        <end position="463"/>
    </location>
</feature>
<dbReference type="PANTHER" id="PTHR48060">
    <property type="entry name" value="DNA DAMAGE-REPAIR/TOLERATION PROTEIN DRT100"/>
    <property type="match status" value="1"/>
</dbReference>
<dbReference type="Gene3D" id="3.80.10.10">
    <property type="entry name" value="Ribonuclease Inhibitor"/>
    <property type="match status" value="2"/>
</dbReference>
<feature type="domain" description="Leucine-rich repeat-containing N-terminal plant-type" evidence="6">
    <location>
        <begin position="32"/>
        <end position="77"/>
    </location>
</feature>
<dbReference type="OMA" id="LDWHASN"/>
<dbReference type="PANTHER" id="PTHR48060:SF21">
    <property type="entry name" value="L DOMAIN-LIKE PROTEIN"/>
    <property type="match status" value="1"/>
</dbReference>
<organism evidence="7 8">
    <name type="scientific">Marchantia polymorpha</name>
    <name type="common">Common liverwort</name>
    <name type="synonym">Marchantia aquatica</name>
    <dbReference type="NCBI Taxonomy" id="3197"/>
    <lineage>
        <taxon>Eukaryota</taxon>
        <taxon>Viridiplantae</taxon>
        <taxon>Streptophyta</taxon>
        <taxon>Embryophyta</taxon>
        <taxon>Marchantiophyta</taxon>
        <taxon>Marchantiopsida</taxon>
        <taxon>Marchantiidae</taxon>
        <taxon>Marchantiales</taxon>
        <taxon>Marchantiaceae</taxon>
        <taxon>Marchantia</taxon>
    </lineage>
</organism>
<evidence type="ECO:0000313" key="8">
    <source>
        <dbReference type="Proteomes" id="UP000244005"/>
    </source>
</evidence>
<dbReference type="Proteomes" id="UP000244005">
    <property type="component" value="Unassembled WGS sequence"/>
</dbReference>
<dbReference type="Gramene" id="Mp8g00850.1">
    <property type="protein sequence ID" value="Mp8g00850.1.cds1"/>
    <property type="gene ID" value="Mp8g00850"/>
</dbReference>
<evidence type="ECO:0000313" key="7">
    <source>
        <dbReference type="EMBL" id="PTQ36439.1"/>
    </source>
</evidence>
<keyword evidence="2 5" id="KW-0732">Signal</keyword>
<evidence type="ECO:0000259" key="6">
    <source>
        <dbReference type="Pfam" id="PF08263"/>
    </source>
</evidence>
<keyword evidence="1" id="KW-0433">Leucine-rich repeat</keyword>
<dbReference type="SUPFAM" id="SSF52058">
    <property type="entry name" value="L domain-like"/>
    <property type="match status" value="1"/>
</dbReference>
<dbReference type="InterPro" id="IPR053211">
    <property type="entry name" value="DNA_repair-toleration"/>
</dbReference>
<keyword evidence="3" id="KW-0677">Repeat</keyword>
<gene>
    <name evidence="7" type="ORF">MARPO_0064s0112</name>
</gene>
<evidence type="ECO:0000256" key="5">
    <source>
        <dbReference type="SAM" id="SignalP"/>
    </source>
</evidence>
<dbReference type="EMBL" id="KZ772736">
    <property type="protein sequence ID" value="PTQ36439.1"/>
    <property type="molecule type" value="Genomic_DNA"/>
</dbReference>
<keyword evidence="4" id="KW-0325">Glycoprotein</keyword>
<evidence type="ECO:0000256" key="4">
    <source>
        <dbReference type="ARBA" id="ARBA00023180"/>
    </source>
</evidence>
<reference evidence="8" key="1">
    <citation type="journal article" date="2017" name="Cell">
        <title>Insights into land plant evolution garnered from the Marchantia polymorpha genome.</title>
        <authorList>
            <person name="Bowman J.L."/>
            <person name="Kohchi T."/>
            <person name="Yamato K.T."/>
            <person name="Jenkins J."/>
            <person name="Shu S."/>
            <person name="Ishizaki K."/>
            <person name="Yamaoka S."/>
            <person name="Nishihama R."/>
            <person name="Nakamura Y."/>
            <person name="Berger F."/>
            <person name="Adam C."/>
            <person name="Aki S.S."/>
            <person name="Althoff F."/>
            <person name="Araki T."/>
            <person name="Arteaga-Vazquez M.A."/>
            <person name="Balasubrmanian S."/>
            <person name="Barry K."/>
            <person name="Bauer D."/>
            <person name="Boehm C.R."/>
            <person name="Briginshaw L."/>
            <person name="Caballero-Perez J."/>
            <person name="Catarino B."/>
            <person name="Chen F."/>
            <person name="Chiyoda S."/>
            <person name="Chovatia M."/>
            <person name="Davies K.M."/>
            <person name="Delmans M."/>
            <person name="Demura T."/>
            <person name="Dierschke T."/>
            <person name="Dolan L."/>
            <person name="Dorantes-Acosta A.E."/>
            <person name="Eklund D.M."/>
            <person name="Florent S.N."/>
            <person name="Flores-Sandoval E."/>
            <person name="Fujiyama A."/>
            <person name="Fukuzawa H."/>
            <person name="Galik B."/>
            <person name="Grimanelli D."/>
            <person name="Grimwood J."/>
            <person name="Grossniklaus U."/>
            <person name="Hamada T."/>
            <person name="Haseloff J."/>
            <person name="Hetherington A.J."/>
            <person name="Higo A."/>
            <person name="Hirakawa Y."/>
            <person name="Hundley H.N."/>
            <person name="Ikeda Y."/>
            <person name="Inoue K."/>
            <person name="Inoue S.I."/>
            <person name="Ishida S."/>
            <person name="Jia Q."/>
            <person name="Kakita M."/>
            <person name="Kanazawa T."/>
            <person name="Kawai Y."/>
            <person name="Kawashima T."/>
            <person name="Kennedy M."/>
            <person name="Kinose K."/>
            <person name="Kinoshita T."/>
            <person name="Kohara Y."/>
            <person name="Koide E."/>
            <person name="Komatsu K."/>
            <person name="Kopischke S."/>
            <person name="Kubo M."/>
            <person name="Kyozuka J."/>
            <person name="Lagercrantz U."/>
            <person name="Lin S.S."/>
            <person name="Lindquist E."/>
            <person name="Lipzen A.M."/>
            <person name="Lu C.W."/>
            <person name="De Luna E."/>
            <person name="Martienssen R.A."/>
            <person name="Minamino N."/>
            <person name="Mizutani M."/>
            <person name="Mizutani M."/>
            <person name="Mochizuki N."/>
            <person name="Monte I."/>
            <person name="Mosher R."/>
            <person name="Nagasaki H."/>
            <person name="Nakagami H."/>
            <person name="Naramoto S."/>
            <person name="Nishitani K."/>
            <person name="Ohtani M."/>
            <person name="Okamoto T."/>
            <person name="Okumura M."/>
            <person name="Phillips J."/>
            <person name="Pollak B."/>
            <person name="Reinders A."/>
            <person name="Rovekamp M."/>
            <person name="Sano R."/>
            <person name="Sawa S."/>
            <person name="Schmid M.W."/>
            <person name="Shirakawa M."/>
            <person name="Solano R."/>
            <person name="Spunde A."/>
            <person name="Suetsugu N."/>
            <person name="Sugano S."/>
            <person name="Sugiyama A."/>
            <person name="Sun R."/>
            <person name="Suzuki Y."/>
            <person name="Takenaka M."/>
            <person name="Takezawa D."/>
            <person name="Tomogane H."/>
            <person name="Tsuzuki M."/>
            <person name="Ueda T."/>
            <person name="Umeda M."/>
            <person name="Ward J.M."/>
            <person name="Watanabe Y."/>
            <person name="Yazaki K."/>
            <person name="Yokoyama R."/>
            <person name="Yoshitake Y."/>
            <person name="Yotsui I."/>
            <person name="Zachgo S."/>
            <person name="Schmutz J."/>
        </authorList>
    </citation>
    <scope>NUCLEOTIDE SEQUENCE [LARGE SCALE GENOMIC DNA]</scope>
    <source>
        <strain evidence="8">Tak-1</strain>
    </source>
</reference>
<evidence type="ECO:0000256" key="3">
    <source>
        <dbReference type="ARBA" id="ARBA00022737"/>
    </source>
</evidence>
<keyword evidence="8" id="KW-1185">Reference proteome</keyword>
<dbReference type="Pfam" id="PF00560">
    <property type="entry name" value="LRR_1"/>
    <property type="match status" value="1"/>
</dbReference>
<reference evidence="7" key="2">
    <citation type="submission" date="2017-12" db="EMBL/GenBank/DDBJ databases">
        <title>WGS assembly of Marchantia polymorpha.</title>
        <authorList>
            <person name="Bowman J.L."/>
            <person name="Kohchi T."/>
            <person name="Yamato K.T."/>
            <person name="Jenkins J."/>
            <person name="Shu S."/>
            <person name="Ishizaki K."/>
            <person name="Yamaoka S."/>
            <person name="Nishihama R."/>
            <person name="Nakamura Y."/>
            <person name="Berger F."/>
            <person name="Adam C."/>
            <person name="Aki S.S."/>
            <person name="Althoff F."/>
            <person name="Araki T."/>
            <person name="Arteaga-Vazquez M.A."/>
            <person name="Balasubrmanian S."/>
            <person name="Bauer D."/>
            <person name="Boehm C.R."/>
            <person name="Briginshaw L."/>
            <person name="Caballero-Perez J."/>
            <person name="Catarino B."/>
            <person name="Chen F."/>
            <person name="Chiyoda S."/>
            <person name="Chovatia M."/>
            <person name="Davies K.M."/>
            <person name="Delmans M."/>
            <person name="Demura T."/>
            <person name="Dierschke T."/>
            <person name="Dolan L."/>
            <person name="Dorantes-Acosta A.E."/>
            <person name="Eklund D.M."/>
            <person name="Florent S.N."/>
            <person name="Flores-Sandoval E."/>
            <person name="Fujiyama A."/>
            <person name="Fukuzawa H."/>
            <person name="Galik B."/>
            <person name="Grimanelli D."/>
            <person name="Grimwood J."/>
            <person name="Grossniklaus U."/>
            <person name="Hamada T."/>
            <person name="Haseloff J."/>
            <person name="Hetherington A.J."/>
            <person name="Higo A."/>
            <person name="Hirakawa Y."/>
            <person name="Hundley H.N."/>
            <person name="Ikeda Y."/>
            <person name="Inoue K."/>
            <person name="Inoue S."/>
            <person name="Ishida S."/>
            <person name="Jia Q."/>
            <person name="Kakita M."/>
            <person name="Kanazawa T."/>
            <person name="Kawai Y."/>
            <person name="Kawashima T."/>
            <person name="Kennedy M."/>
            <person name="Kinose K."/>
            <person name="Kinoshita T."/>
            <person name="Kohara Y."/>
            <person name="Koide E."/>
            <person name="Komatsu K."/>
            <person name="Kopischke S."/>
            <person name="Kubo M."/>
            <person name="Kyozuka J."/>
            <person name="Lagercrantz U."/>
            <person name="Lin S.S."/>
            <person name="Lindquist E."/>
            <person name="Lipzen A.M."/>
            <person name="Lu C."/>
            <person name="Luna E.D."/>
            <person name="Martienssen R.A."/>
            <person name="Minamino N."/>
            <person name="Mizutani M."/>
            <person name="Mizutani M."/>
            <person name="Mochizuki N."/>
            <person name="Monte I."/>
            <person name="Mosher R."/>
            <person name="Nagasaki H."/>
            <person name="Nakagami H."/>
            <person name="Naramoto S."/>
            <person name="Nishitani K."/>
            <person name="Ohtani M."/>
            <person name="Okamoto T."/>
            <person name="Okumura M."/>
            <person name="Phillips J."/>
            <person name="Pollak B."/>
            <person name="Reinders A."/>
            <person name="Roevekamp M."/>
            <person name="Sano R."/>
            <person name="Sawa S."/>
            <person name="Schmid M.W."/>
            <person name="Shirakawa M."/>
            <person name="Solano R."/>
            <person name="Spunde A."/>
            <person name="Suetsugu N."/>
            <person name="Sugano S."/>
            <person name="Sugiyama A."/>
            <person name="Sun R."/>
            <person name="Suzuki Y."/>
            <person name="Takenaka M."/>
            <person name="Takezawa D."/>
            <person name="Tomogane H."/>
            <person name="Tsuzuki M."/>
            <person name="Ueda T."/>
            <person name="Umeda M."/>
            <person name="Ward J.M."/>
            <person name="Watanabe Y."/>
            <person name="Yazaki K."/>
            <person name="Yokoyama R."/>
            <person name="Yoshitake Y."/>
            <person name="Yotsui I."/>
            <person name="Zachgo S."/>
            <person name="Schmutz J."/>
        </authorList>
    </citation>
    <scope>NUCLEOTIDE SEQUENCE [LARGE SCALE GENOMIC DNA]</scope>
    <source>
        <strain evidence="7">Tak-1</strain>
    </source>
</reference>
<dbReference type="Pfam" id="PF08263">
    <property type="entry name" value="LRRNT_2"/>
    <property type="match status" value="1"/>
</dbReference>
<protein>
    <recommendedName>
        <fullName evidence="6">Leucine-rich repeat-containing N-terminal plant-type domain-containing protein</fullName>
    </recommendedName>
</protein>
<sequence length="463" mass="50729">MPMPSTSLRWTCLTLLCISVLHCARAANCTASDSAALLDFKNGFSCQDINNPGLVCQFDTWVPGTDCCNSWSGVTCDATGQVTDISVFGFWNGDLTFQIHQSAPASTFMTQLPRLKALESIDIQFARFGDAELPKVWGQIAKLKHINIVGVAGFTGEIPKEFGNLSNLEVFHWDTMVPTTLGPGLSGSKGIPKELCKLHKLREFYVFLLPNWSGTLPDCIDGWTSIQSITINNGDPHSYGEVLNTGGLTGPIPSNLGKLKTLTYLSLVGNKFTGSIPKSFGSLSNLRTLRLNNNRLSGAIPWKELSQLKFLVTLDLKINNFHGTLPPLTPNCFQNLEYLDASNTSIWGELPRRILDLPMIGTLKFRHVRLWGWIPSATFMNASRADFNFDFSYNFLSGPPPKLPGPTGVFKAPHNKLSTSIPAAYGSLYTLDLSFNRLTGRVPTAVLAVNSLSLDGNNFTNFP</sequence>